<dbReference type="Proteomes" id="UP001497516">
    <property type="component" value="Chromosome 1"/>
</dbReference>
<dbReference type="EMBL" id="OZ034813">
    <property type="protein sequence ID" value="CAL1354431.1"/>
    <property type="molecule type" value="Genomic_DNA"/>
</dbReference>
<sequence length="140" mass="15729">MIPIGSSHTSPLLEEEAVSNYMTSSEFWLSIETESGSLLWGLVSLEWFNGNAVGMAPYEDKVFLYSVMCLGARGEVQKAVYQTFKHATLTAQNCQNSTKSGSKCRKAGLELISRRWKRNQVWRIVPHGSLRFLIQKRGIG</sequence>
<gene>
    <name evidence="1" type="ORF">LTRI10_LOCUS2241</name>
</gene>
<dbReference type="AlphaFoldDB" id="A0AAV2CE31"/>
<organism evidence="1 2">
    <name type="scientific">Linum trigynum</name>
    <dbReference type="NCBI Taxonomy" id="586398"/>
    <lineage>
        <taxon>Eukaryota</taxon>
        <taxon>Viridiplantae</taxon>
        <taxon>Streptophyta</taxon>
        <taxon>Embryophyta</taxon>
        <taxon>Tracheophyta</taxon>
        <taxon>Spermatophyta</taxon>
        <taxon>Magnoliopsida</taxon>
        <taxon>eudicotyledons</taxon>
        <taxon>Gunneridae</taxon>
        <taxon>Pentapetalae</taxon>
        <taxon>rosids</taxon>
        <taxon>fabids</taxon>
        <taxon>Malpighiales</taxon>
        <taxon>Linaceae</taxon>
        <taxon>Linum</taxon>
    </lineage>
</organism>
<evidence type="ECO:0000313" key="2">
    <source>
        <dbReference type="Proteomes" id="UP001497516"/>
    </source>
</evidence>
<reference evidence="1 2" key="1">
    <citation type="submission" date="2024-04" db="EMBL/GenBank/DDBJ databases">
        <authorList>
            <person name="Fracassetti M."/>
        </authorList>
    </citation>
    <scope>NUCLEOTIDE SEQUENCE [LARGE SCALE GENOMIC DNA]</scope>
</reference>
<evidence type="ECO:0000313" key="1">
    <source>
        <dbReference type="EMBL" id="CAL1354431.1"/>
    </source>
</evidence>
<accession>A0AAV2CE31</accession>
<name>A0AAV2CE31_9ROSI</name>
<keyword evidence="2" id="KW-1185">Reference proteome</keyword>
<proteinExistence type="predicted"/>
<protein>
    <submittedName>
        <fullName evidence="1">Uncharacterized protein</fullName>
    </submittedName>
</protein>